<evidence type="ECO:0000313" key="3">
    <source>
        <dbReference type="Proteomes" id="UP000688137"/>
    </source>
</evidence>
<evidence type="ECO:0000313" key="2">
    <source>
        <dbReference type="EMBL" id="CAD8109762.1"/>
    </source>
</evidence>
<feature type="region of interest" description="Disordered" evidence="1">
    <location>
        <begin position="62"/>
        <end position="96"/>
    </location>
</feature>
<keyword evidence="3" id="KW-1185">Reference proteome</keyword>
<comment type="caution">
    <text evidence="2">The sequence shown here is derived from an EMBL/GenBank/DDBJ whole genome shotgun (WGS) entry which is preliminary data.</text>
</comment>
<accession>A0A8S1Q2H5</accession>
<dbReference type="EMBL" id="CAJJDM010000145">
    <property type="protein sequence ID" value="CAD8109762.1"/>
    <property type="molecule type" value="Genomic_DNA"/>
</dbReference>
<organism evidence="2 3">
    <name type="scientific">Paramecium primaurelia</name>
    <dbReference type="NCBI Taxonomy" id="5886"/>
    <lineage>
        <taxon>Eukaryota</taxon>
        <taxon>Sar</taxon>
        <taxon>Alveolata</taxon>
        <taxon>Ciliophora</taxon>
        <taxon>Intramacronucleata</taxon>
        <taxon>Oligohymenophorea</taxon>
        <taxon>Peniculida</taxon>
        <taxon>Parameciidae</taxon>
        <taxon>Paramecium</taxon>
    </lineage>
</organism>
<proteinExistence type="predicted"/>
<dbReference type="OMA" id="NLRQAIC"/>
<feature type="compositionally biased region" description="Basic and acidic residues" evidence="1">
    <location>
        <begin position="62"/>
        <end position="73"/>
    </location>
</feature>
<evidence type="ECO:0000256" key="1">
    <source>
        <dbReference type="SAM" id="MobiDB-lite"/>
    </source>
</evidence>
<sequence length="114" mass="13072">MIARLSTTFLKNMRQAICIVPDTEITLNDKVFYFEQNKVQSIPIKQLLKEYLLLESEQIEDASKVEQDSKENLEQQEEYSDDENNGDDQGPSGGRMMPVIELIKGFIPRYVGAI</sequence>
<protein>
    <submittedName>
        <fullName evidence="2">Uncharacterized protein</fullName>
    </submittedName>
</protein>
<dbReference type="Proteomes" id="UP000688137">
    <property type="component" value="Unassembled WGS sequence"/>
</dbReference>
<feature type="compositionally biased region" description="Acidic residues" evidence="1">
    <location>
        <begin position="74"/>
        <end position="86"/>
    </location>
</feature>
<name>A0A8S1Q2H5_PARPR</name>
<reference evidence="2" key="1">
    <citation type="submission" date="2021-01" db="EMBL/GenBank/DDBJ databases">
        <authorList>
            <consortium name="Genoscope - CEA"/>
            <person name="William W."/>
        </authorList>
    </citation>
    <scope>NUCLEOTIDE SEQUENCE</scope>
</reference>
<dbReference type="AlphaFoldDB" id="A0A8S1Q2H5"/>
<gene>
    <name evidence="2" type="ORF">PPRIM_AZ9-3.1.T1410150</name>
</gene>